<feature type="chain" id="PRO_5035767239" evidence="1">
    <location>
        <begin position="21"/>
        <end position="97"/>
    </location>
</feature>
<comment type="caution">
    <text evidence="2">The sequence shown here is derived from an EMBL/GenBank/DDBJ whole genome shotgun (WGS) entry which is preliminary data.</text>
</comment>
<protein>
    <submittedName>
        <fullName evidence="2">Uncharacterized protein</fullName>
    </submittedName>
</protein>
<proteinExistence type="predicted"/>
<gene>
    <name evidence="2" type="ORF">CUNI_LOCUS9176</name>
</gene>
<reference evidence="2" key="1">
    <citation type="submission" date="2021-04" db="EMBL/GenBank/DDBJ databases">
        <authorList>
            <consortium name="Molecular Ecology Group"/>
        </authorList>
    </citation>
    <scope>NUCLEOTIDE SEQUENCE</scope>
</reference>
<keyword evidence="1" id="KW-0732">Signal</keyword>
<dbReference type="EMBL" id="CAJHNH020001567">
    <property type="protein sequence ID" value="CAG5123618.1"/>
    <property type="molecule type" value="Genomic_DNA"/>
</dbReference>
<accession>A0A8S3Z5P5</accession>
<keyword evidence="3" id="KW-1185">Reference proteome</keyword>
<evidence type="ECO:0000313" key="3">
    <source>
        <dbReference type="Proteomes" id="UP000678393"/>
    </source>
</evidence>
<organism evidence="2 3">
    <name type="scientific">Candidula unifasciata</name>
    <dbReference type="NCBI Taxonomy" id="100452"/>
    <lineage>
        <taxon>Eukaryota</taxon>
        <taxon>Metazoa</taxon>
        <taxon>Spiralia</taxon>
        <taxon>Lophotrochozoa</taxon>
        <taxon>Mollusca</taxon>
        <taxon>Gastropoda</taxon>
        <taxon>Heterobranchia</taxon>
        <taxon>Euthyneura</taxon>
        <taxon>Panpulmonata</taxon>
        <taxon>Eupulmonata</taxon>
        <taxon>Stylommatophora</taxon>
        <taxon>Helicina</taxon>
        <taxon>Helicoidea</taxon>
        <taxon>Geomitridae</taxon>
        <taxon>Candidula</taxon>
    </lineage>
</organism>
<name>A0A8S3Z5P5_9EUPU</name>
<evidence type="ECO:0000256" key="1">
    <source>
        <dbReference type="SAM" id="SignalP"/>
    </source>
</evidence>
<dbReference type="Proteomes" id="UP000678393">
    <property type="component" value="Unassembled WGS sequence"/>
</dbReference>
<feature type="signal peptide" evidence="1">
    <location>
        <begin position="1"/>
        <end position="20"/>
    </location>
</feature>
<evidence type="ECO:0000313" key="2">
    <source>
        <dbReference type="EMBL" id="CAG5123618.1"/>
    </source>
</evidence>
<dbReference type="AlphaFoldDB" id="A0A8S3Z5P5"/>
<sequence length="97" mass="10335">MKLLVLGISVLLTAVTTSQATNCTAEFCNVIDCMRLERSQCKGVFIVNGGVCGCCNACYEAIEPGQPCQRLDLSSPPTAVCKSGYFCDNGICRPYLG</sequence>